<feature type="active site" description="Proton donor/acceptor" evidence="3">
    <location>
        <position position="80"/>
    </location>
</feature>
<keyword evidence="2" id="KW-0413">Isomerase</keyword>
<dbReference type="SUPFAM" id="SSF53254">
    <property type="entry name" value="Phosphoglycerate mutase-like"/>
    <property type="match status" value="1"/>
</dbReference>
<dbReference type="CDD" id="cd07067">
    <property type="entry name" value="HP_PGM_like"/>
    <property type="match status" value="1"/>
</dbReference>
<dbReference type="PIRSF" id="PIRSF000709">
    <property type="entry name" value="6PFK_2-Ptase"/>
    <property type="match status" value="1"/>
</dbReference>
<reference evidence="5 6" key="1">
    <citation type="submission" date="2017-09" db="EMBL/GenBank/DDBJ databases">
        <title>Large-scale bioinformatics analysis of Bacillus genomes uncovers conserved roles of natural products in bacterial physiology.</title>
        <authorList>
            <consortium name="Agbiome Team Llc"/>
            <person name="Bleich R.M."/>
            <person name="Grubbs K.J."/>
            <person name="Santa Maria K.C."/>
            <person name="Allen S.E."/>
            <person name="Farag S."/>
            <person name="Shank E.A."/>
            <person name="Bowers A."/>
        </authorList>
    </citation>
    <scope>NUCLEOTIDE SEQUENCE [LARGE SCALE GENOMIC DNA]</scope>
    <source>
        <strain evidence="5 6">AFS004017</strain>
    </source>
</reference>
<feature type="binding site" evidence="4">
    <location>
        <position position="56"/>
    </location>
    <ligand>
        <name>substrate</name>
    </ligand>
</feature>
<dbReference type="PANTHER" id="PTHR48100:SF1">
    <property type="entry name" value="HISTIDINE PHOSPHATASE FAMILY PROTEIN-RELATED"/>
    <property type="match status" value="1"/>
</dbReference>
<keyword evidence="1" id="KW-0324">Glycolysis</keyword>
<evidence type="ECO:0000256" key="1">
    <source>
        <dbReference type="ARBA" id="ARBA00023152"/>
    </source>
</evidence>
<evidence type="ECO:0000313" key="5">
    <source>
        <dbReference type="EMBL" id="PEJ11462.1"/>
    </source>
</evidence>
<organism evidence="5 6">
    <name type="scientific">Bacillus wiedmannii</name>
    <dbReference type="NCBI Taxonomy" id="1890302"/>
    <lineage>
        <taxon>Bacteria</taxon>
        <taxon>Bacillati</taxon>
        <taxon>Bacillota</taxon>
        <taxon>Bacilli</taxon>
        <taxon>Bacillales</taxon>
        <taxon>Bacillaceae</taxon>
        <taxon>Bacillus</taxon>
        <taxon>Bacillus cereus group</taxon>
    </lineage>
</organism>
<feature type="binding site" evidence="4">
    <location>
        <position position="91"/>
    </location>
    <ligand>
        <name>substrate</name>
    </ligand>
</feature>
<dbReference type="RefSeq" id="WP_098092459.1">
    <property type="nucleotide sequence ID" value="NZ_NUEL01000003.1"/>
</dbReference>
<dbReference type="GO" id="GO:0005737">
    <property type="term" value="C:cytoplasm"/>
    <property type="evidence" value="ECO:0007669"/>
    <property type="project" value="TreeGrafter"/>
</dbReference>
<dbReference type="InterPro" id="IPR029033">
    <property type="entry name" value="His_PPase_superfam"/>
</dbReference>
<protein>
    <submittedName>
        <fullName evidence="5">Histidine phosphatase family protein</fullName>
    </submittedName>
</protein>
<dbReference type="SMART" id="SM00855">
    <property type="entry name" value="PGAM"/>
    <property type="match status" value="1"/>
</dbReference>
<evidence type="ECO:0000256" key="4">
    <source>
        <dbReference type="PIRSR" id="PIRSR613078-2"/>
    </source>
</evidence>
<feature type="active site" description="Tele-phosphohistidine intermediate" evidence="3">
    <location>
        <position position="11"/>
    </location>
</feature>
<evidence type="ECO:0000313" key="6">
    <source>
        <dbReference type="Proteomes" id="UP000220045"/>
    </source>
</evidence>
<evidence type="ECO:0000256" key="3">
    <source>
        <dbReference type="PIRSR" id="PIRSR613078-1"/>
    </source>
</evidence>
<dbReference type="AlphaFoldDB" id="A0A2C4GTG9"/>
<gene>
    <name evidence="5" type="ORF">CN684_00400</name>
</gene>
<sequence length="186" mass="21839">MHEKKIFIIRHGEAEGNDYDCPLKSEGRKKVEDMVVSLLQKEDMKESQIISSRYLRAIQTAHIFSQHLNSDFCTDSRLNEINVGNIQGNFKEEIRKRFECVNLKFEDEGGESIHQVMERTHQVMRDIMNENNKKNYILVTHRITTILLLHYFDKHFGFDQAWVLTSPDAYLVTMSDGNFKVNHIHP</sequence>
<comment type="caution">
    <text evidence="5">The sequence shown here is derived from an EMBL/GenBank/DDBJ whole genome shotgun (WGS) entry which is preliminary data.</text>
</comment>
<evidence type="ECO:0000256" key="2">
    <source>
        <dbReference type="ARBA" id="ARBA00023235"/>
    </source>
</evidence>
<dbReference type="Gene3D" id="3.40.50.1240">
    <property type="entry name" value="Phosphoglycerate mutase-like"/>
    <property type="match status" value="1"/>
</dbReference>
<name>A0A2C4GTG9_9BACI</name>
<dbReference type="PANTHER" id="PTHR48100">
    <property type="entry name" value="BROAD-SPECIFICITY PHOSPHATASE YOR283W-RELATED"/>
    <property type="match status" value="1"/>
</dbReference>
<dbReference type="Proteomes" id="UP000220045">
    <property type="component" value="Unassembled WGS sequence"/>
</dbReference>
<dbReference type="GO" id="GO:0016791">
    <property type="term" value="F:phosphatase activity"/>
    <property type="evidence" value="ECO:0007669"/>
    <property type="project" value="TreeGrafter"/>
</dbReference>
<proteinExistence type="predicted"/>
<dbReference type="InterPro" id="IPR013078">
    <property type="entry name" value="His_Pase_superF_clade-1"/>
</dbReference>
<dbReference type="PROSITE" id="PS00175">
    <property type="entry name" value="PG_MUTASE"/>
    <property type="match status" value="1"/>
</dbReference>
<accession>A0A2C4GTG9</accession>
<dbReference type="InterPro" id="IPR001345">
    <property type="entry name" value="PG/BPGM_mutase_AS"/>
</dbReference>
<dbReference type="EMBL" id="NUEL01000003">
    <property type="protein sequence ID" value="PEJ11462.1"/>
    <property type="molecule type" value="Genomic_DNA"/>
</dbReference>
<feature type="binding site" evidence="4">
    <location>
        <begin position="10"/>
        <end position="17"/>
    </location>
    <ligand>
        <name>substrate</name>
    </ligand>
</feature>
<dbReference type="Pfam" id="PF00300">
    <property type="entry name" value="His_Phos_1"/>
    <property type="match status" value="1"/>
</dbReference>
<dbReference type="InterPro" id="IPR050275">
    <property type="entry name" value="PGM_Phosphatase"/>
</dbReference>